<protein>
    <recommendedName>
        <fullName evidence="5">Proteophosphoglycan</fullName>
    </recommendedName>
</protein>
<evidence type="ECO:0000313" key="3">
    <source>
        <dbReference type="EMBL" id="GBF58903.1"/>
    </source>
</evidence>
<dbReference type="Gene3D" id="3.10.540.10">
    <property type="entry name" value="duf1285 like domain"/>
    <property type="match status" value="1"/>
</dbReference>
<dbReference type="InterPro" id="IPR048342">
    <property type="entry name" value="DUF1285_C"/>
</dbReference>
<comment type="caution">
    <text evidence="3">The sequence shown here is derived from an EMBL/GenBank/DDBJ whole genome shotgun (WGS) entry which is preliminary data.</text>
</comment>
<evidence type="ECO:0000313" key="4">
    <source>
        <dbReference type="Proteomes" id="UP000245086"/>
    </source>
</evidence>
<evidence type="ECO:0000259" key="1">
    <source>
        <dbReference type="Pfam" id="PF06938"/>
    </source>
</evidence>
<dbReference type="Gene3D" id="2.30.270.10">
    <property type="entry name" value="duf1285 protein"/>
    <property type="match status" value="1"/>
</dbReference>
<organism evidence="3 4">
    <name type="scientific">Candidatus Phycosocius bacilliformis</name>
    <dbReference type="NCBI Taxonomy" id="1445552"/>
    <lineage>
        <taxon>Bacteria</taxon>
        <taxon>Pseudomonadati</taxon>
        <taxon>Pseudomonadota</taxon>
        <taxon>Alphaproteobacteria</taxon>
        <taxon>Caulobacterales</taxon>
        <taxon>Caulobacterales incertae sedis</taxon>
        <taxon>Candidatus Phycosocius</taxon>
    </lineage>
</organism>
<dbReference type="AlphaFoldDB" id="A0A2P2ECW3"/>
<name>A0A2P2ECW3_9PROT</name>
<gene>
    <name evidence="3" type="ORF">PbB2_02593</name>
</gene>
<reference evidence="3 4" key="1">
    <citation type="journal article" date="2018" name="Genome Announc.">
        <title>Draft Genome Sequence of "Candidatus Phycosocius bacilliformis," an Alphaproteobacterial Ectosymbiont of the Hydrocarbon-Producing Green Alga Botryococcus braunii.</title>
        <authorList>
            <person name="Tanabe Y."/>
            <person name="Yamaguchi H."/>
            <person name="Watanabe M.M."/>
        </authorList>
    </citation>
    <scope>NUCLEOTIDE SEQUENCE [LARGE SCALE GENOMIC DNA]</scope>
    <source>
        <strain evidence="3 4">BOTRYCO-2</strain>
    </source>
</reference>
<keyword evidence="4" id="KW-1185">Reference proteome</keyword>
<evidence type="ECO:0008006" key="5">
    <source>
        <dbReference type="Google" id="ProtNLM"/>
    </source>
</evidence>
<feature type="domain" description="DUF1285" evidence="1">
    <location>
        <begin position="30"/>
        <end position="97"/>
    </location>
</feature>
<evidence type="ECO:0000259" key="2">
    <source>
        <dbReference type="Pfam" id="PF21028"/>
    </source>
</evidence>
<dbReference type="EMBL" id="BFBR01000008">
    <property type="protein sequence ID" value="GBF58903.1"/>
    <property type="molecule type" value="Genomic_DNA"/>
</dbReference>
<feature type="domain" description="DUF1285" evidence="2">
    <location>
        <begin position="99"/>
        <end position="188"/>
    </location>
</feature>
<dbReference type="OrthoDB" id="3078366at2"/>
<sequence length="196" mass="21537">MPHSKPDPLSDLLAELARHAGAPGRERRLPPVENWNPPHCGDIGMEIRADGSWWHQNGRITRPSMVELFATILRKDEDGLTYLVTPGEKVVVHVADAHFLGTRVDRIETGQGPSIVVTTNVGDSVIVGPGHPLWVEIDPITGIPRPYVRVRGRLTARILRAPFYELVDWADLKDDRLILSSGGIVFDLGAVEGLAP</sequence>
<dbReference type="Pfam" id="PF21028">
    <property type="entry name" value="DUF1285_C"/>
    <property type="match status" value="1"/>
</dbReference>
<proteinExistence type="predicted"/>
<accession>A0A2P2ECW3</accession>
<dbReference type="InterPro" id="IPR048341">
    <property type="entry name" value="DUF1285_N"/>
</dbReference>
<dbReference type="PIRSF" id="PIRSF029557">
    <property type="entry name" value="UCP029557"/>
    <property type="match status" value="1"/>
</dbReference>
<dbReference type="InterPro" id="IPR010707">
    <property type="entry name" value="DUF1285"/>
</dbReference>
<dbReference type="InterPro" id="IPR023361">
    <property type="entry name" value="DUF1285_beta_roll_sf"/>
</dbReference>
<dbReference type="Proteomes" id="UP000245086">
    <property type="component" value="Unassembled WGS sequence"/>
</dbReference>
<dbReference type="Pfam" id="PF06938">
    <property type="entry name" value="DUF1285_N"/>
    <property type="match status" value="1"/>
</dbReference>